<name>A0A2M7SF56_9BACT</name>
<evidence type="ECO:0000313" key="2">
    <source>
        <dbReference type="EMBL" id="PIZ18110.1"/>
    </source>
</evidence>
<dbReference type="AlphaFoldDB" id="A0A2M7SF56"/>
<gene>
    <name evidence="2" type="ORF">COY52_01195</name>
</gene>
<feature type="signal peptide" evidence="1">
    <location>
        <begin position="1"/>
        <end position="22"/>
    </location>
</feature>
<protein>
    <submittedName>
        <fullName evidence="2">Uncharacterized protein</fullName>
    </submittedName>
</protein>
<comment type="caution">
    <text evidence="2">The sequence shown here is derived from an EMBL/GenBank/DDBJ whole genome shotgun (WGS) entry which is preliminary data.</text>
</comment>
<sequence length="412" mass="46194">MKRIIVISLLMAGLVFSCIASAGENFSMGGSIGAISINGEMWYRVALQPVMKFNKLKVGLNLGLTWNDTDGIKLWEKEDWANLILFIQWAEKGASPLYFRIGDMQSATLGHGFILGGYSNMNQRAYLNAYRNIGLELDLNFEQWGLETVFSNIFPDRVTVYGLRPYVKPLKIIGSDIPVLSELAIGVSYATDVETGVAVDALANVPETKVNIIGADLDLPIIKGWLTYYLDVAQMLGHGNGLATGFMGGKGWEWFSIDYRFEYRNLGADFSPRYFDGYYEMGKPKLVKSTTERYNGWYGELNFGIMNAVYILVSYEDAFTDGTKMEGCPWLHAGLTLNENLFSITKQRINISAAYDYKNLGAVPQKPDDQMMQARVSYGVSENVDIIYVYTQKYAPDGQRINSTSIETKLHF</sequence>
<evidence type="ECO:0000256" key="1">
    <source>
        <dbReference type="SAM" id="SignalP"/>
    </source>
</evidence>
<evidence type="ECO:0000313" key="3">
    <source>
        <dbReference type="Proteomes" id="UP000229307"/>
    </source>
</evidence>
<organism evidence="2 3">
    <name type="scientific">Candidatus Desantisbacteria bacterium CG_4_10_14_0_8_um_filter_48_22</name>
    <dbReference type="NCBI Taxonomy" id="1974543"/>
    <lineage>
        <taxon>Bacteria</taxon>
        <taxon>Candidatus Desantisiibacteriota</taxon>
    </lineage>
</organism>
<dbReference type="PROSITE" id="PS51257">
    <property type="entry name" value="PROKAR_LIPOPROTEIN"/>
    <property type="match status" value="1"/>
</dbReference>
<dbReference type="Proteomes" id="UP000229307">
    <property type="component" value="Unassembled WGS sequence"/>
</dbReference>
<accession>A0A2M7SF56</accession>
<proteinExistence type="predicted"/>
<dbReference type="EMBL" id="PFMR01000036">
    <property type="protein sequence ID" value="PIZ18110.1"/>
    <property type="molecule type" value="Genomic_DNA"/>
</dbReference>
<keyword evidence="1" id="KW-0732">Signal</keyword>
<reference evidence="3" key="1">
    <citation type="submission" date="2017-09" db="EMBL/GenBank/DDBJ databases">
        <title>Depth-based differentiation of microbial function through sediment-hosted aquifers and enrichment of novel symbionts in the deep terrestrial subsurface.</title>
        <authorList>
            <person name="Probst A.J."/>
            <person name="Ladd B."/>
            <person name="Jarett J.K."/>
            <person name="Geller-Mcgrath D.E."/>
            <person name="Sieber C.M.K."/>
            <person name="Emerson J.B."/>
            <person name="Anantharaman K."/>
            <person name="Thomas B.C."/>
            <person name="Malmstrom R."/>
            <person name="Stieglmeier M."/>
            <person name="Klingl A."/>
            <person name="Woyke T."/>
            <person name="Ryan C.M."/>
            <person name="Banfield J.F."/>
        </authorList>
    </citation>
    <scope>NUCLEOTIDE SEQUENCE [LARGE SCALE GENOMIC DNA]</scope>
</reference>
<feature type="chain" id="PRO_5014967366" evidence="1">
    <location>
        <begin position="23"/>
        <end position="412"/>
    </location>
</feature>